<evidence type="ECO:0008006" key="4">
    <source>
        <dbReference type="Google" id="ProtNLM"/>
    </source>
</evidence>
<dbReference type="KEGG" id="otk:C6570_05085"/>
<dbReference type="EMBL" id="CP027666">
    <property type="protein sequence ID" value="AVO33702.1"/>
    <property type="molecule type" value="Genomic_DNA"/>
</dbReference>
<proteinExistence type="predicted"/>
<feature type="region of interest" description="Disordered" evidence="1">
    <location>
        <begin position="213"/>
        <end position="234"/>
    </location>
</feature>
<evidence type="ECO:0000313" key="3">
    <source>
        <dbReference type="Proteomes" id="UP000239709"/>
    </source>
</evidence>
<feature type="compositionally biased region" description="Low complexity" evidence="1">
    <location>
        <begin position="225"/>
        <end position="234"/>
    </location>
</feature>
<evidence type="ECO:0000313" key="2">
    <source>
        <dbReference type="EMBL" id="AVO33702.1"/>
    </source>
</evidence>
<dbReference type="SUPFAM" id="SSF53448">
    <property type="entry name" value="Nucleotide-diphospho-sugar transferases"/>
    <property type="match status" value="1"/>
</dbReference>
<organism evidence="2 3">
    <name type="scientific">Ottowia oryzae</name>
    <dbReference type="NCBI Taxonomy" id="2109914"/>
    <lineage>
        <taxon>Bacteria</taxon>
        <taxon>Pseudomonadati</taxon>
        <taxon>Pseudomonadota</taxon>
        <taxon>Betaproteobacteria</taxon>
        <taxon>Burkholderiales</taxon>
        <taxon>Comamonadaceae</taxon>
        <taxon>Ottowia</taxon>
    </lineage>
</organism>
<dbReference type="Proteomes" id="UP000239709">
    <property type="component" value="Chromosome"/>
</dbReference>
<name>A0A2S0MCT5_9BURK</name>
<accession>A0A2S0MCT5</accession>
<dbReference type="Gene3D" id="3.90.550.10">
    <property type="entry name" value="Spore Coat Polysaccharide Biosynthesis Protein SpsA, Chain A"/>
    <property type="match status" value="1"/>
</dbReference>
<protein>
    <recommendedName>
        <fullName evidence="4">Glycosyltransferase 2-like domain-containing protein</fullName>
    </recommendedName>
</protein>
<keyword evidence="3" id="KW-1185">Reference proteome</keyword>
<sequence>MSMAPLIDCHVLTLPGDNPAWRAELERDLAAQPVCQHWIAGIPGQIGAARAAGFALGDAPFVSFADPDDRIMGGVFAKLLQALQEKPDAPFAWAGEQRVGADLTPIGRAAVWPEGYDQRRHRNYTGAYCHGVVLIRRSVLAPALPALRACHVGAEGVLLAHLAGVHAPIPPGREPVHLPIVGRFWREHRQAVHHTFTPADRARNSRALGFEPQYLHTPRRPPAAPCATCGPPRR</sequence>
<gene>
    <name evidence="2" type="ORF">C6570_05085</name>
</gene>
<dbReference type="AlphaFoldDB" id="A0A2S0MCT5"/>
<dbReference type="InterPro" id="IPR029044">
    <property type="entry name" value="Nucleotide-diphossugar_trans"/>
</dbReference>
<evidence type="ECO:0000256" key="1">
    <source>
        <dbReference type="SAM" id="MobiDB-lite"/>
    </source>
</evidence>
<reference evidence="2 3" key="1">
    <citation type="submission" date="2018-03" db="EMBL/GenBank/DDBJ databases">
        <title>Genome sequencing of Ottowia sp.</title>
        <authorList>
            <person name="Kim S.-J."/>
            <person name="Heo J."/>
            <person name="Kwon S.-W."/>
        </authorList>
    </citation>
    <scope>NUCLEOTIDE SEQUENCE [LARGE SCALE GENOMIC DNA]</scope>
    <source>
        <strain evidence="2 3">KADR8-3</strain>
    </source>
</reference>